<gene>
    <name evidence="2" type="ORF">V5799_031400</name>
</gene>
<evidence type="ECO:0000256" key="1">
    <source>
        <dbReference type="SAM" id="SignalP"/>
    </source>
</evidence>
<feature type="chain" id="PRO_5042844336" description="Secreted protein" evidence="1">
    <location>
        <begin position="24"/>
        <end position="383"/>
    </location>
</feature>
<dbReference type="Proteomes" id="UP001321473">
    <property type="component" value="Unassembled WGS sequence"/>
</dbReference>
<evidence type="ECO:0000313" key="3">
    <source>
        <dbReference type="Proteomes" id="UP001321473"/>
    </source>
</evidence>
<feature type="signal peptide" evidence="1">
    <location>
        <begin position="1"/>
        <end position="23"/>
    </location>
</feature>
<evidence type="ECO:0000313" key="2">
    <source>
        <dbReference type="EMBL" id="KAK8775252.1"/>
    </source>
</evidence>
<keyword evidence="1" id="KW-0732">Signal</keyword>
<keyword evidence="3" id="KW-1185">Reference proteome</keyword>
<protein>
    <recommendedName>
        <fullName evidence="4">Secreted protein</fullName>
    </recommendedName>
</protein>
<evidence type="ECO:0008006" key="4">
    <source>
        <dbReference type="Google" id="ProtNLM"/>
    </source>
</evidence>
<dbReference type="EMBL" id="JARKHS020014319">
    <property type="protein sequence ID" value="KAK8775252.1"/>
    <property type="molecule type" value="Genomic_DNA"/>
</dbReference>
<organism evidence="2 3">
    <name type="scientific">Amblyomma americanum</name>
    <name type="common">Lone star tick</name>
    <dbReference type="NCBI Taxonomy" id="6943"/>
    <lineage>
        <taxon>Eukaryota</taxon>
        <taxon>Metazoa</taxon>
        <taxon>Ecdysozoa</taxon>
        <taxon>Arthropoda</taxon>
        <taxon>Chelicerata</taxon>
        <taxon>Arachnida</taxon>
        <taxon>Acari</taxon>
        <taxon>Parasitiformes</taxon>
        <taxon>Ixodida</taxon>
        <taxon>Ixodoidea</taxon>
        <taxon>Ixodidae</taxon>
        <taxon>Amblyomminae</taxon>
        <taxon>Amblyomma</taxon>
    </lineage>
</organism>
<accession>A0AAQ4EKF7</accession>
<dbReference type="AlphaFoldDB" id="A0AAQ4EKF7"/>
<name>A0AAQ4EKF7_AMBAM</name>
<proteinExistence type="predicted"/>
<comment type="caution">
    <text evidence="2">The sequence shown here is derived from an EMBL/GenBank/DDBJ whole genome shotgun (WGS) entry which is preliminary data.</text>
</comment>
<sequence length="383" mass="43615">MVHACSAAHALLLAAWLSSGASAASSKAGKGVVGDTYPCKSVFEPAVPFGMKFFERWPQEIRMKHMACHNISAQEALERDRSYDVHKAKCMAAVLPSVEASQRDREACRIVVEATNMSSAAFWTVTQVRRCIADSVMFPDSNEEKLDLEAKRALCLREALPDTPEGDREAAFRTATQEANTLTRRHTDLRQKLETCMHEYLLHIEEQREYRQLLPECQKKLFPGMDLKEVLEKLDVALERGDLSPYIQIHTCVYLETTKGQWELQNFHVVQACAQEVFDNATNEAMKTQLLVEYEKYMDNGTIEKILACHARRLYPDVKKNESGEMMVSCRSPALAGHGPKKYQDTEALRMRNVVVRQVGECIRRRSTVTEVRWPNYVTLFYA</sequence>
<reference evidence="2 3" key="1">
    <citation type="journal article" date="2023" name="Arcadia Sci">
        <title>De novo assembly of a long-read Amblyomma americanum tick genome.</title>
        <authorList>
            <person name="Chou S."/>
            <person name="Poskanzer K.E."/>
            <person name="Rollins M."/>
            <person name="Thuy-Boun P.S."/>
        </authorList>
    </citation>
    <scope>NUCLEOTIDE SEQUENCE [LARGE SCALE GENOMIC DNA]</scope>
    <source>
        <strain evidence="2">F_SG_1</strain>
        <tissue evidence="2">Salivary glands</tissue>
    </source>
</reference>